<dbReference type="EC" id="2.7.13.3" evidence="3"/>
<dbReference type="InterPro" id="IPR005467">
    <property type="entry name" value="His_kinase_dom"/>
</dbReference>
<evidence type="ECO:0000256" key="10">
    <source>
        <dbReference type="ARBA" id="ARBA00023012"/>
    </source>
</evidence>
<proteinExistence type="predicted"/>
<keyword evidence="6" id="KW-0808">Transferase</keyword>
<evidence type="ECO:0000313" key="16">
    <source>
        <dbReference type="Proteomes" id="UP000426246"/>
    </source>
</evidence>
<dbReference type="KEGG" id="ppsc:EHS13_14065"/>
<keyword evidence="11 12" id="KW-0472">Membrane</keyword>
<evidence type="ECO:0000256" key="7">
    <source>
        <dbReference type="ARBA" id="ARBA00022741"/>
    </source>
</evidence>
<evidence type="ECO:0000256" key="2">
    <source>
        <dbReference type="ARBA" id="ARBA00004651"/>
    </source>
</evidence>
<dbReference type="PANTHER" id="PTHR34220">
    <property type="entry name" value="SENSOR HISTIDINE KINASE YPDA"/>
    <property type="match status" value="1"/>
</dbReference>
<dbReference type="Proteomes" id="UP000426246">
    <property type="component" value="Chromosome"/>
</dbReference>
<evidence type="ECO:0000256" key="6">
    <source>
        <dbReference type="ARBA" id="ARBA00022679"/>
    </source>
</evidence>
<keyword evidence="12" id="KW-1133">Transmembrane helix</keyword>
<dbReference type="OrthoDB" id="9776552at2"/>
<dbReference type="Pfam" id="PF00672">
    <property type="entry name" value="HAMP"/>
    <property type="match status" value="1"/>
</dbReference>
<evidence type="ECO:0000256" key="3">
    <source>
        <dbReference type="ARBA" id="ARBA00012438"/>
    </source>
</evidence>
<keyword evidence="8 15" id="KW-0418">Kinase</keyword>
<dbReference type="InterPro" id="IPR050640">
    <property type="entry name" value="Bact_2-comp_sensor_kinase"/>
</dbReference>
<accession>A0A6B8RI49</accession>
<dbReference type="GO" id="GO:0005524">
    <property type="term" value="F:ATP binding"/>
    <property type="evidence" value="ECO:0007669"/>
    <property type="project" value="UniProtKB-KW"/>
</dbReference>
<reference evidence="16" key="1">
    <citation type="submission" date="2018-11" db="EMBL/GenBank/DDBJ databases">
        <title>Complete genome sequence of Paenibacillus sp. ML311-T8.</title>
        <authorList>
            <person name="Nam Y.-D."/>
            <person name="Kang J."/>
            <person name="Chung W.-H."/>
            <person name="Park Y.S."/>
        </authorList>
    </citation>
    <scope>NUCLEOTIDE SEQUENCE [LARGE SCALE GENOMIC DNA]</scope>
    <source>
        <strain evidence="16">ML311-T8</strain>
    </source>
</reference>
<dbReference type="RefSeq" id="WP_155700954.1">
    <property type="nucleotide sequence ID" value="NZ_CP034235.1"/>
</dbReference>
<evidence type="ECO:0000259" key="14">
    <source>
        <dbReference type="PROSITE" id="PS50885"/>
    </source>
</evidence>
<sequence>MKRNLKFFSNLSIRYKLFASYVVVITIPFLILLSIHIHTTQKENTDAAFFAAQKMLEETKSYLQYKSQAIIEILNYIAFDSLVQSSVAADSKSYEDINSWHMNALQLTRLINQFRYNEDIEKIQLYMKRGLAGATENIDFMNLSKLEASPWFQPFKDSNVAFGWFSSSFIDKSASDQEITVMRKVPNSHNIQQFDGIVSGRIKKDAMQSVLNHAIFTPHSTALLFNEHGDLLSSSIHFPLEANPIQDIYQIYQLSGKEVYWNEAYSIHNKRYLLGVRSIPHSDMKVALIVPYSDILDSSIKARNRIIFIYLWIIPFAFPLSFVIAASASKRILRLISYVRKVKHGNFQVAPLPANEDEIGELTRNFNGMVNNISNLMDETYLLGREVKNQELKALQAQINPHFLYNTLDLINVMAIESGTSDISKVVMELATFYKLSLSNGDEYVTLESELKHVEAYVRIQNMRFGHSILLQLEVSRDLYAFILPKILLQPLVENAIIHGIMEKEPEQGTIRISARMENSDILIAVEDDGIGMDQTRIADIYKGNSSKAKGGGYGVRNIEERLKLAFGAAYGLKFESVLNKGTCVVIRIPAQETRREISLEIQR</sequence>
<evidence type="ECO:0000256" key="4">
    <source>
        <dbReference type="ARBA" id="ARBA00022475"/>
    </source>
</evidence>
<comment type="subcellular location">
    <subcellularLocation>
        <location evidence="2">Cell membrane</location>
        <topology evidence="2">Multi-pass membrane protein</topology>
    </subcellularLocation>
</comment>
<keyword evidence="5" id="KW-0597">Phosphoprotein</keyword>
<name>A0A6B8RI49_9BACL</name>
<evidence type="ECO:0000256" key="8">
    <source>
        <dbReference type="ARBA" id="ARBA00022777"/>
    </source>
</evidence>
<dbReference type="SMART" id="SM00387">
    <property type="entry name" value="HATPase_c"/>
    <property type="match status" value="1"/>
</dbReference>
<evidence type="ECO:0000313" key="15">
    <source>
        <dbReference type="EMBL" id="QGQ95920.1"/>
    </source>
</evidence>
<feature type="domain" description="Histidine kinase" evidence="13">
    <location>
        <begin position="416"/>
        <end position="593"/>
    </location>
</feature>
<dbReference type="Gene3D" id="1.10.8.500">
    <property type="entry name" value="HAMP domain in histidine kinase"/>
    <property type="match status" value="1"/>
</dbReference>
<dbReference type="SMART" id="SM00304">
    <property type="entry name" value="HAMP"/>
    <property type="match status" value="1"/>
</dbReference>
<dbReference type="SUPFAM" id="SSF158472">
    <property type="entry name" value="HAMP domain-like"/>
    <property type="match status" value="1"/>
</dbReference>
<dbReference type="PROSITE" id="PS50885">
    <property type="entry name" value="HAMP"/>
    <property type="match status" value="1"/>
</dbReference>
<dbReference type="InterPro" id="IPR036890">
    <property type="entry name" value="HATPase_C_sf"/>
</dbReference>
<dbReference type="InterPro" id="IPR003594">
    <property type="entry name" value="HATPase_dom"/>
</dbReference>
<evidence type="ECO:0000256" key="5">
    <source>
        <dbReference type="ARBA" id="ARBA00022553"/>
    </source>
</evidence>
<dbReference type="InterPro" id="IPR003660">
    <property type="entry name" value="HAMP_dom"/>
</dbReference>
<gene>
    <name evidence="15" type="ORF">EHS13_14065</name>
</gene>
<dbReference type="EMBL" id="CP034235">
    <property type="protein sequence ID" value="QGQ95920.1"/>
    <property type="molecule type" value="Genomic_DNA"/>
</dbReference>
<dbReference type="CDD" id="cd06225">
    <property type="entry name" value="HAMP"/>
    <property type="match status" value="1"/>
</dbReference>
<feature type="domain" description="HAMP" evidence="14">
    <location>
        <begin position="326"/>
        <end position="378"/>
    </location>
</feature>
<keyword evidence="9" id="KW-0067">ATP-binding</keyword>
<dbReference type="InterPro" id="IPR010559">
    <property type="entry name" value="Sig_transdc_His_kin_internal"/>
</dbReference>
<dbReference type="PANTHER" id="PTHR34220:SF7">
    <property type="entry name" value="SENSOR HISTIDINE KINASE YPDA"/>
    <property type="match status" value="1"/>
</dbReference>
<dbReference type="Gene3D" id="3.30.565.10">
    <property type="entry name" value="Histidine kinase-like ATPase, C-terminal domain"/>
    <property type="match status" value="1"/>
</dbReference>
<keyword evidence="16" id="KW-1185">Reference proteome</keyword>
<evidence type="ECO:0000256" key="1">
    <source>
        <dbReference type="ARBA" id="ARBA00000085"/>
    </source>
</evidence>
<protein>
    <recommendedName>
        <fullName evidence="3">histidine kinase</fullName>
        <ecNumber evidence="3">2.7.13.3</ecNumber>
    </recommendedName>
</protein>
<evidence type="ECO:0000256" key="9">
    <source>
        <dbReference type="ARBA" id="ARBA00022840"/>
    </source>
</evidence>
<keyword evidence="12" id="KW-0812">Transmembrane</keyword>
<feature type="transmembrane region" description="Helical" evidence="12">
    <location>
        <begin position="307"/>
        <end position="328"/>
    </location>
</feature>
<keyword evidence="7" id="KW-0547">Nucleotide-binding</keyword>
<keyword evidence="10" id="KW-0902">Two-component regulatory system</keyword>
<dbReference type="SUPFAM" id="SSF55874">
    <property type="entry name" value="ATPase domain of HSP90 chaperone/DNA topoisomerase II/histidine kinase"/>
    <property type="match status" value="1"/>
</dbReference>
<dbReference type="GO" id="GO:0005886">
    <property type="term" value="C:plasma membrane"/>
    <property type="evidence" value="ECO:0007669"/>
    <property type="project" value="UniProtKB-SubCell"/>
</dbReference>
<dbReference type="GO" id="GO:0000155">
    <property type="term" value="F:phosphorelay sensor kinase activity"/>
    <property type="evidence" value="ECO:0007669"/>
    <property type="project" value="InterPro"/>
</dbReference>
<feature type="transmembrane region" description="Helical" evidence="12">
    <location>
        <begin position="21"/>
        <end position="39"/>
    </location>
</feature>
<dbReference type="Gene3D" id="3.30.450.20">
    <property type="entry name" value="PAS domain"/>
    <property type="match status" value="1"/>
</dbReference>
<evidence type="ECO:0000256" key="12">
    <source>
        <dbReference type="SAM" id="Phobius"/>
    </source>
</evidence>
<keyword evidence="4" id="KW-1003">Cell membrane</keyword>
<dbReference type="Pfam" id="PF02518">
    <property type="entry name" value="HATPase_c"/>
    <property type="match status" value="1"/>
</dbReference>
<evidence type="ECO:0000256" key="11">
    <source>
        <dbReference type="ARBA" id="ARBA00023136"/>
    </source>
</evidence>
<comment type="catalytic activity">
    <reaction evidence="1">
        <text>ATP + protein L-histidine = ADP + protein N-phospho-L-histidine.</text>
        <dbReference type="EC" id="2.7.13.3"/>
    </reaction>
</comment>
<dbReference type="PROSITE" id="PS50109">
    <property type="entry name" value="HIS_KIN"/>
    <property type="match status" value="1"/>
</dbReference>
<dbReference type="AlphaFoldDB" id="A0A6B8RI49"/>
<evidence type="ECO:0000259" key="13">
    <source>
        <dbReference type="PROSITE" id="PS50109"/>
    </source>
</evidence>
<dbReference type="Pfam" id="PF06580">
    <property type="entry name" value="His_kinase"/>
    <property type="match status" value="1"/>
</dbReference>
<organism evidence="15 16">
    <name type="scientific">Paenibacillus psychroresistens</name>
    <dbReference type="NCBI Taxonomy" id="1778678"/>
    <lineage>
        <taxon>Bacteria</taxon>
        <taxon>Bacillati</taxon>
        <taxon>Bacillota</taxon>
        <taxon>Bacilli</taxon>
        <taxon>Bacillales</taxon>
        <taxon>Paenibacillaceae</taxon>
        <taxon>Paenibacillus</taxon>
    </lineage>
</organism>